<evidence type="ECO:0008006" key="6">
    <source>
        <dbReference type="Google" id="ProtNLM"/>
    </source>
</evidence>
<organism evidence="4 5">
    <name type="scientific">Phialophora macrospora</name>
    <dbReference type="NCBI Taxonomy" id="1851006"/>
    <lineage>
        <taxon>Eukaryota</taxon>
        <taxon>Fungi</taxon>
        <taxon>Dikarya</taxon>
        <taxon>Ascomycota</taxon>
        <taxon>Pezizomycotina</taxon>
        <taxon>Eurotiomycetes</taxon>
        <taxon>Chaetothyriomycetidae</taxon>
        <taxon>Chaetothyriales</taxon>
        <taxon>Herpotrichiellaceae</taxon>
        <taxon>Phialophora</taxon>
    </lineage>
</organism>
<dbReference type="Proteomes" id="UP000054266">
    <property type="component" value="Unassembled WGS sequence"/>
</dbReference>
<feature type="domain" description="Peptidase S12 Pab87-related C-terminal" evidence="3">
    <location>
        <begin position="419"/>
        <end position="519"/>
    </location>
</feature>
<keyword evidence="5" id="KW-1185">Reference proteome</keyword>
<dbReference type="AlphaFoldDB" id="A0A0D2FP49"/>
<dbReference type="Gene3D" id="3.40.710.10">
    <property type="entry name" value="DD-peptidase/beta-lactamase superfamily"/>
    <property type="match status" value="1"/>
</dbReference>
<dbReference type="Pfam" id="PF11954">
    <property type="entry name" value="DUF3471"/>
    <property type="match status" value="1"/>
</dbReference>
<proteinExistence type="inferred from homology"/>
<evidence type="ECO:0000259" key="2">
    <source>
        <dbReference type="Pfam" id="PF00144"/>
    </source>
</evidence>
<dbReference type="PANTHER" id="PTHR46825">
    <property type="entry name" value="D-ALANYL-D-ALANINE-CARBOXYPEPTIDASE/ENDOPEPTIDASE AMPH"/>
    <property type="match status" value="1"/>
</dbReference>
<protein>
    <recommendedName>
        <fullName evidence="6">Beta-lactamase-related domain-containing protein</fullName>
    </recommendedName>
</protein>
<accession>A0A0D2FP49</accession>
<name>A0A0D2FP49_9EURO</name>
<comment type="similarity">
    <text evidence="1">Belongs to the peptidase S12 family.</text>
</comment>
<dbReference type="InterPro" id="IPR050491">
    <property type="entry name" value="AmpC-like"/>
</dbReference>
<dbReference type="InterPro" id="IPR001466">
    <property type="entry name" value="Beta-lactam-related"/>
</dbReference>
<feature type="domain" description="Beta-lactamase-related" evidence="2">
    <location>
        <begin position="21"/>
        <end position="367"/>
    </location>
</feature>
<dbReference type="Gene3D" id="2.40.128.600">
    <property type="match status" value="1"/>
</dbReference>
<dbReference type="InterPro" id="IPR021860">
    <property type="entry name" value="Peptidase_S12_Pab87-rel_C"/>
</dbReference>
<evidence type="ECO:0000313" key="5">
    <source>
        <dbReference type="Proteomes" id="UP000054266"/>
    </source>
</evidence>
<reference evidence="4 5" key="1">
    <citation type="submission" date="2015-01" db="EMBL/GenBank/DDBJ databases">
        <title>The Genome Sequence of Capronia semiimmersa CBS27337.</title>
        <authorList>
            <consortium name="The Broad Institute Genomics Platform"/>
            <person name="Cuomo C."/>
            <person name="de Hoog S."/>
            <person name="Gorbushina A."/>
            <person name="Stielow B."/>
            <person name="Teixiera M."/>
            <person name="Abouelleil A."/>
            <person name="Chapman S.B."/>
            <person name="Priest M."/>
            <person name="Young S.K."/>
            <person name="Wortman J."/>
            <person name="Nusbaum C."/>
            <person name="Birren B."/>
        </authorList>
    </citation>
    <scope>NUCLEOTIDE SEQUENCE [LARGE SCALE GENOMIC DNA]</scope>
    <source>
        <strain evidence="4 5">CBS 27337</strain>
    </source>
</reference>
<dbReference type="EMBL" id="KN846957">
    <property type="protein sequence ID" value="KIW70018.1"/>
    <property type="molecule type" value="Genomic_DNA"/>
</dbReference>
<evidence type="ECO:0000313" key="4">
    <source>
        <dbReference type="EMBL" id="KIW70018.1"/>
    </source>
</evidence>
<evidence type="ECO:0000256" key="1">
    <source>
        <dbReference type="ARBA" id="ARBA00038215"/>
    </source>
</evidence>
<dbReference type="InterPro" id="IPR012338">
    <property type="entry name" value="Beta-lactam/transpept-like"/>
</dbReference>
<dbReference type="PANTHER" id="PTHR46825:SF14">
    <property type="entry name" value="BETA-LACTAMASE-RELATED DOMAIN-CONTAINING PROTEIN"/>
    <property type="match status" value="1"/>
</dbReference>
<dbReference type="STRING" id="5601.A0A0D2FP49"/>
<gene>
    <name evidence="4" type="ORF">PV04_02329</name>
</gene>
<sequence length="535" mass="59408">MSLAQRLHEVQPLISQICSITGAPGLSWGVQHADDIPMYGNIGYRDVEQKLPPTENTVYHIGSLTKLFTAAAAGVLVEEGTLDWNVPIQRYLPEFSVLDDARIAREATLLDLLSHRTGLAQKLDIWLEGGNRLLLPKTETIRTVGYLEPVKPFRYQFQYNNWPYCLAGEVIERVHDQSYGSFISERIFEPLKLSQTVIDPACNKVDEAAIAYMPLNDGTPVKIPSPNIAEGTLMVSAGGVRSCVKDLLRFYSTVLRSGVDQFKNSRTSTAGSPLKQLPVILSGHTPVSSSSFLERSYAMGMVRVQLPGELGDTGINGMFVESMPVVDGNSSNPLVLYHLGSMPGFLSCAIIVPELEYVVVVLVNALAISDTADWVGQLLLQTILDSKTKNDYVHIAKESVKSALSFYGQVEADLARERVEGTSPRPLQEYCGTYWNLIENLRLVISEANGALHLSFQGLESETYLLKHYSYDVFTWHVTRDEDVRRARFTVMDANFYKIKFAAGQDGSIDQLIWAHEPDLPSGEVFKKRPLKSSI</sequence>
<dbReference type="Pfam" id="PF00144">
    <property type="entry name" value="Beta-lactamase"/>
    <property type="match status" value="1"/>
</dbReference>
<evidence type="ECO:0000259" key="3">
    <source>
        <dbReference type="Pfam" id="PF11954"/>
    </source>
</evidence>
<dbReference type="HOGENOM" id="CLU_020027_14_2_1"/>
<dbReference type="SUPFAM" id="SSF56601">
    <property type="entry name" value="beta-lactamase/transpeptidase-like"/>
    <property type="match status" value="1"/>
</dbReference>